<reference evidence="4" key="1">
    <citation type="journal article" date="2019" name="Int. J. Syst. Evol. Microbiol.">
        <title>The Global Catalogue of Microorganisms (GCM) 10K type strain sequencing project: providing services to taxonomists for standard genome sequencing and annotation.</title>
        <authorList>
            <consortium name="The Broad Institute Genomics Platform"/>
            <consortium name="The Broad Institute Genome Sequencing Center for Infectious Disease"/>
            <person name="Wu L."/>
            <person name="Ma J."/>
        </authorList>
    </citation>
    <scope>NUCLEOTIDE SEQUENCE [LARGE SCALE GENOMIC DNA]</scope>
    <source>
        <strain evidence="4">KCTC 52924</strain>
    </source>
</reference>
<dbReference type="InterPro" id="IPR017850">
    <property type="entry name" value="Alkaline_phosphatase_core_sf"/>
</dbReference>
<accession>A0ABW5VAW5</accession>
<proteinExistence type="predicted"/>
<keyword evidence="4" id="KW-1185">Reference proteome</keyword>
<dbReference type="Proteomes" id="UP001597532">
    <property type="component" value="Unassembled WGS sequence"/>
</dbReference>
<gene>
    <name evidence="3" type="ORF">ACFS1K_01500</name>
</gene>
<dbReference type="Pfam" id="PF01676">
    <property type="entry name" value="Metalloenzyme"/>
    <property type="match status" value="1"/>
</dbReference>
<dbReference type="SUPFAM" id="SSF53649">
    <property type="entry name" value="Alkaline phosphatase-like"/>
    <property type="match status" value="1"/>
</dbReference>
<keyword evidence="1" id="KW-0732">Signal</keyword>
<name>A0ABW5VAW5_9FLAO</name>
<evidence type="ECO:0000313" key="4">
    <source>
        <dbReference type="Proteomes" id="UP001597532"/>
    </source>
</evidence>
<sequence>MKRSVVTLLMVLLVGISSKTMAQTDNQPNVILITLDGLRWQELFSGADPQLVANKDFVGDTTGLKSQFWRDTPEERRAVLMPFFWNQVQSMGQLHGNRNVGSKVNLTNKMWFSYPGYNEILTGEADDIRITSNRKTDNPNETILERVNKLPAYKGKVAAFGSWDVFPFIVNKTRSGVPVNAGFGIAVGNDLTEREVFLNQLQSEIPSPWGSVRLDAFTNHYAMEYMKRKHPKLVFIAYGETDDFAHDGEYDAYLESAQNTDGLIEKLWEFTQQDPFYKDNTTFIITTDHGRGTMPLNTWKGHGDEVKGSDQVWMVAFGKGVSAKGEVAKEEQLYTDQIAPTVIKNLGVTLEGPSFKGKALSLKQK</sequence>
<feature type="chain" id="PRO_5045694537" evidence="1">
    <location>
        <begin position="23"/>
        <end position="365"/>
    </location>
</feature>
<evidence type="ECO:0000259" key="2">
    <source>
        <dbReference type="Pfam" id="PF01676"/>
    </source>
</evidence>
<evidence type="ECO:0000256" key="1">
    <source>
        <dbReference type="SAM" id="SignalP"/>
    </source>
</evidence>
<evidence type="ECO:0000313" key="3">
    <source>
        <dbReference type="EMBL" id="MFD2788430.1"/>
    </source>
</evidence>
<dbReference type="InterPro" id="IPR006124">
    <property type="entry name" value="Metalloenzyme"/>
</dbReference>
<comment type="caution">
    <text evidence="3">The sequence shown here is derived from an EMBL/GenBank/DDBJ whole genome shotgun (WGS) entry which is preliminary data.</text>
</comment>
<feature type="signal peptide" evidence="1">
    <location>
        <begin position="1"/>
        <end position="22"/>
    </location>
</feature>
<feature type="domain" description="Metalloenzyme" evidence="2">
    <location>
        <begin position="220"/>
        <end position="348"/>
    </location>
</feature>
<dbReference type="RefSeq" id="WP_251807257.1">
    <property type="nucleotide sequence ID" value="NZ_CP166679.1"/>
</dbReference>
<protein>
    <submittedName>
        <fullName evidence="3">Alkaline phosphatase family protein</fullName>
    </submittedName>
</protein>
<organism evidence="3 4">
    <name type="scientific">Arenibacter antarcticus</name>
    <dbReference type="NCBI Taxonomy" id="2040469"/>
    <lineage>
        <taxon>Bacteria</taxon>
        <taxon>Pseudomonadati</taxon>
        <taxon>Bacteroidota</taxon>
        <taxon>Flavobacteriia</taxon>
        <taxon>Flavobacteriales</taxon>
        <taxon>Flavobacteriaceae</taxon>
        <taxon>Arenibacter</taxon>
    </lineage>
</organism>
<dbReference type="EMBL" id="JBHUOK010000003">
    <property type="protein sequence ID" value="MFD2788430.1"/>
    <property type="molecule type" value="Genomic_DNA"/>
</dbReference>
<dbReference type="Gene3D" id="3.40.720.10">
    <property type="entry name" value="Alkaline Phosphatase, subunit A"/>
    <property type="match status" value="1"/>
</dbReference>